<keyword evidence="1" id="KW-0175">Coiled coil</keyword>
<evidence type="ECO:0000313" key="4">
    <source>
        <dbReference type="Proteomes" id="UP000254051"/>
    </source>
</evidence>
<organism evidence="3 4">
    <name type="scientific">Faecalicatena contorta</name>
    <dbReference type="NCBI Taxonomy" id="39482"/>
    <lineage>
        <taxon>Bacteria</taxon>
        <taxon>Bacillati</taxon>
        <taxon>Bacillota</taxon>
        <taxon>Clostridia</taxon>
        <taxon>Lachnospirales</taxon>
        <taxon>Lachnospiraceae</taxon>
        <taxon>Faecalicatena</taxon>
    </lineage>
</organism>
<proteinExistence type="predicted"/>
<feature type="coiled-coil region" evidence="1">
    <location>
        <begin position="42"/>
        <end position="69"/>
    </location>
</feature>
<evidence type="ECO:0000256" key="1">
    <source>
        <dbReference type="SAM" id="Coils"/>
    </source>
</evidence>
<gene>
    <name evidence="3" type="ORF">SAMN05216529_103148</name>
</gene>
<feature type="compositionally biased region" description="Basic and acidic residues" evidence="2">
    <location>
        <begin position="225"/>
        <end position="234"/>
    </location>
</feature>
<dbReference type="AlphaFoldDB" id="A0A315ZZZ8"/>
<dbReference type="Proteomes" id="UP000254051">
    <property type="component" value="Unassembled WGS sequence"/>
</dbReference>
<keyword evidence="4" id="KW-1185">Reference proteome</keyword>
<dbReference type="RefSeq" id="WP_109709413.1">
    <property type="nucleotide sequence ID" value="NZ_QGDS01000003.1"/>
</dbReference>
<sequence>MAKKNSTNEPIAENKYVKELLAILRENNAPSAKDFLAVLQQVGAMERQLDTAVKELAAMRQELQAAQEQNHPVKSTMQKAVISMQGQVLDLRERLAGLKQNIIDGCKNALAAFKEKGISALDNVARFFKVRPMLESMRENLDSNIRSHDKAIAKIEAISTEYHEAGRHLKNMGRAMLGKESIQKAQPTGKVAAAISSPYRAERSHLADMKKSVEKAIGAMIRLEERAAEKKPSIREALNTHSQKVEKETKDAPTAERPRPASAER</sequence>
<feature type="region of interest" description="Disordered" evidence="2">
    <location>
        <begin position="225"/>
        <end position="265"/>
    </location>
</feature>
<dbReference type="Pfam" id="PF20379">
    <property type="entry name" value="DUF6674"/>
    <property type="match status" value="1"/>
</dbReference>
<dbReference type="OrthoDB" id="1856599at2"/>
<evidence type="ECO:0000313" key="3">
    <source>
        <dbReference type="EMBL" id="SUQ13420.1"/>
    </source>
</evidence>
<dbReference type="SUPFAM" id="SSF58100">
    <property type="entry name" value="Bacterial hemolysins"/>
    <property type="match status" value="1"/>
</dbReference>
<name>A0A315ZZZ8_9FIRM</name>
<protein>
    <submittedName>
        <fullName evidence="3">Uncharacterized protein</fullName>
    </submittedName>
</protein>
<evidence type="ECO:0000256" key="2">
    <source>
        <dbReference type="SAM" id="MobiDB-lite"/>
    </source>
</evidence>
<dbReference type="EMBL" id="UHJJ01000003">
    <property type="protein sequence ID" value="SUQ13420.1"/>
    <property type="molecule type" value="Genomic_DNA"/>
</dbReference>
<reference evidence="4" key="1">
    <citation type="submission" date="2017-07" db="EMBL/GenBank/DDBJ databases">
        <authorList>
            <person name="Varghese N."/>
            <person name="Submissions S."/>
        </authorList>
    </citation>
    <scope>NUCLEOTIDE SEQUENCE [LARGE SCALE GENOMIC DNA]</scope>
    <source>
        <strain evidence="4">NLAE-zl-C134</strain>
    </source>
</reference>
<dbReference type="InterPro" id="IPR046656">
    <property type="entry name" value="DUF6674"/>
</dbReference>
<feature type="compositionally biased region" description="Basic and acidic residues" evidence="2">
    <location>
        <begin position="243"/>
        <end position="265"/>
    </location>
</feature>
<accession>A0A315ZZZ8</accession>